<reference evidence="2" key="1">
    <citation type="submission" date="2009-08" db="EMBL/GenBank/DDBJ databases">
        <title>Annotation of Salpingoeca rosetta.</title>
        <authorList>
            <consortium name="The Broad Institute Genome Sequencing Platform"/>
            <person name="Russ C."/>
            <person name="Cuomo C."/>
            <person name="Burger G."/>
            <person name="Gray M.W."/>
            <person name="Holland P.W.H."/>
            <person name="King N."/>
            <person name="Lang F.B.F."/>
            <person name="Roger A.J."/>
            <person name="Ruiz-Trillo I."/>
            <person name="Young S.K."/>
            <person name="Zeng Q."/>
            <person name="Gargeya S."/>
            <person name="Alvarado L."/>
            <person name="Berlin A."/>
            <person name="Chapman S.B."/>
            <person name="Chen Z."/>
            <person name="Freedman E."/>
            <person name="Gellesch M."/>
            <person name="Goldberg J."/>
            <person name="Griggs A."/>
            <person name="Gujja S."/>
            <person name="Heilman E."/>
            <person name="Heiman D."/>
            <person name="Howarth C."/>
            <person name="Mehta T."/>
            <person name="Neiman D."/>
            <person name="Pearson M."/>
            <person name="Roberts A."/>
            <person name="Saif S."/>
            <person name="Shea T."/>
            <person name="Shenoy N."/>
            <person name="Sisk P."/>
            <person name="Stolte C."/>
            <person name="Sykes S."/>
            <person name="White J."/>
            <person name="Yandava C."/>
            <person name="Haas B."/>
            <person name="Nusbaum C."/>
            <person name="Birren B."/>
        </authorList>
    </citation>
    <scope>NUCLEOTIDE SEQUENCE [LARGE SCALE GENOMIC DNA]</scope>
    <source>
        <strain evidence="2">ATCC 50818</strain>
    </source>
</reference>
<keyword evidence="3" id="KW-1185">Reference proteome</keyword>
<feature type="region of interest" description="Disordered" evidence="1">
    <location>
        <begin position="1"/>
        <end position="156"/>
    </location>
</feature>
<proteinExistence type="predicted"/>
<dbReference type="EMBL" id="GL832972">
    <property type="protein sequence ID" value="EGD75364.1"/>
    <property type="molecule type" value="Genomic_DNA"/>
</dbReference>
<feature type="compositionally biased region" description="Acidic residues" evidence="1">
    <location>
        <begin position="43"/>
        <end position="56"/>
    </location>
</feature>
<feature type="compositionally biased region" description="Polar residues" evidence="1">
    <location>
        <begin position="139"/>
        <end position="150"/>
    </location>
</feature>
<protein>
    <recommendedName>
        <fullName evidence="4">K Homology domain-containing protein</fullName>
    </recommendedName>
</protein>
<gene>
    <name evidence="2" type="ORF">PTSG_06441</name>
</gene>
<evidence type="ECO:0000313" key="2">
    <source>
        <dbReference type="EMBL" id="EGD75364.1"/>
    </source>
</evidence>
<dbReference type="KEGG" id="sre:PTSG_06441"/>
<dbReference type="Proteomes" id="UP000007799">
    <property type="component" value="Unassembled WGS sequence"/>
</dbReference>
<feature type="compositionally biased region" description="Basic and acidic residues" evidence="1">
    <location>
        <begin position="27"/>
        <end position="42"/>
    </location>
</feature>
<dbReference type="GeneID" id="16072381"/>
<evidence type="ECO:0000256" key="1">
    <source>
        <dbReference type="SAM" id="MobiDB-lite"/>
    </source>
</evidence>
<name>F2UFT6_SALR5</name>
<dbReference type="OrthoDB" id="5204190at2759"/>
<evidence type="ECO:0000313" key="3">
    <source>
        <dbReference type="Proteomes" id="UP000007799"/>
    </source>
</evidence>
<dbReference type="AlphaFoldDB" id="F2UFT6"/>
<dbReference type="InParanoid" id="F2UFT6"/>
<evidence type="ECO:0008006" key="4">
    <source>
        <dbReference type="Google" id="ProtNLM"/>
    </source>
</evidence>
<sequence length="328" mass="36539">MSDTESNDKGAAAKRTADEAEAAEATDDNHEDTPFPKRKTVDMVEDDDDYESDDEERGTVRHRAREAHESMEEEGDGDEPSRNGGDAKQGDKASTDTDKQSSADSKGRAHSTRSNDALLPKPSRKFKTPTSQEEAEGTITVSESQTSFLHNSPMGRTEGYSNRQCIEATADVMTRFVSRTVLSIRGRAKNVEQAKFYLDLFLNQRNGQVYLPMEDVEQRDDVTLLPIPFKAAGIVSGKGGSNLRMLEQRFSVLLFYLRDRPFGDSEESADKEESASLLIFGTVPSRCATELKVLSLIDFKLQDYVKPTFITEMTRRSAAQPRCWRGAV</sequence>
<organism evidence="3">
    <name type="scientific">Salpingoeca rosetta (strain ATCC 50818 / BSB-021)</name>
    <dbReference type="NCBI Taxonomy" id="946362"/>
    <lineage>
        <taxon>Eukaryota</taxon>
        <taxon>Choanoflagellata</taxon>
        <taxon>Craspedida</taxon>
        <taxon>Salpingoecidae</taxon>
        <taxon>Salpingoeca</taxon>
    </lineage>
</organism>
<accession>F2UFT6</accession>
<feature type="compositionally biased region" description="Basic and acidic residues" evidence="1">
    <location>
        <begin position="88"/>
        <end position="107"/>
    </location>
</feature>
<dbReference type="RefSeq" id="XP_004991821.1">
    <property type="nucleotide sequence ID" value="XM_004991764.1"/>
</dbReference>